<sequence length="66" mass="8004">MAFSCCSCWKLVWEEQERFNYGHMECTYFYWEHSWFIACCFPPEVWVGLVICHTQPYYGFGWVDGV</sequence>
<reference evidence="1" key="1">
    <citation type="submission" date="2014-09" db="EMBL/GenBank/DDBJ databases">
        <authorList>
            <person name="Magalhaes I.L.F."/>
            <person name="Oliveira U."/>
            <person name="Santos F.R."/>
            <person name="Vidigal T.H.D.A."/>
            <person name="Brescovit A.D."/>
            <person name="Santos A.J."/>
        </authorList>
    </citation>
    <scope>NUCLEOTIDE SEQUENCE</scope>
    <source>
        <tissue evidence="1">Shoot tissue taken approximately 20 cm above the soil surface</tissue>
    </source>
</reference>
<organism evidence="1">
    <name type="scientific">Arundo donax</name>
    <name type="common">Giant reed</name>
    <name type="synonym">Donax arundinaceus</name>
    <dbReference type="NCBI Taxonomy" id="35708"/>
    <lineage>
        <taxon>Eukaryota</taxon>
        <taxon>Viridiplantae</taxon>
        <taxon>Streptophyta</taxon>
        <taxon>Embryophyta</taxon>
        <taxon>Tracheophyta</taxon>
        <taxon>Spermatophyta</taxon>
        <taxon>Magnoliopsida</taxon>
        <taxon>Liliopsida</taxon>
        <taxon>Poales</taxon>
        <taxon>Poaceae</taxon>
        <taxon>PACMAD clade</taxon>
        <taxon>Arundinoideae</taxon>
        <taxon>Arundineae</taxon>
        <taxon>Arundo</taxon>
    </lineage>
</organism>
<reference evidence="1" key="2">
    <citation type="journal article" date="2015" name="Data Brief">
        <title>Shoot transcriptome of the giant reed, Arundo donax.</title>
        <authorList>
            <person name="Barrero R.A."/>
            <person name="Guerrero F.D."/>
            <person name="Moolhuijzen P."/>
            <person name="Goolsby J.A."/>
            <person name="Tidwell J."/>
            <person name="Bellgard S.E."/>
            <person name="Bellgard M.I."/>
        </authorList>
    </citation>
    <scope>NUCLEOTIDE SEQUENCE</scope>
    <source>
        <tissue evidence="1">Shoot tissue taken approximately 20 cm above the soil surface</tissue>
    </source>
</reference>
<name>A0A0A9DF85_ARUDO</name>
<evidence type="ECO:0000313" key="1">
    <source>
        <dbReference type="EMBL" id="JAD85343.1"/>
    </source>
</evidence>
<accession>A0A0A9DF85</accession>
<protein>
    <submittedName>
        <fullName evidence="1">Uncharacterized protein</fullName>
    </submittedName>
</protein>
<dbReference type="EMBL" id="GBRH01212552">
    <property type="protein sequence ID" value="JAD85343.1"/>
    <property type="molecule type" value="Transcribed_RNA"/>
</dbReference>
<dbReference type="AlphaFoldDB" id="A0A0A9DF85"/>
<proteinExistence type="predicted"/>